<dbReference type="OrthoDB" id="122279at2759"/>
<dbReference type="Gene3D" id="1.10.510.10">
    <property type="entry name" value="Transferase(Phosphotransferase) domain 1"/>
    <property type="match status" value="1"/>
</dbReference>
<feature type="signal peptide" evidence="1">
    <location>
        <begin position="1"/>
        <end position="22"/>
    </location>
</feature>
<dbReference type="AlphaFoldDB" id="A0A9W8J038"/>
<protein>
    <recommendedName>
        <fullName evidence="2">Protein kinase domain-containing protein</fullName>
    </recommendedName>
</protein>
<dbReference type="GO" id="GO:0007165">
    <property type="term" value="P:signal transduction"/>
    <property type="evidence" value="ECO:0007669"/>
    <property type="project" value="TreeGrafter"/>
</dbReference>
<sequence>MSLYRVALLILLGQLLIRETIIWYNHPHPNLLPFEGVFRPDNDFGKVYLVSPFLVNGTVVQYLKKHPNVRRLLLLLDALSGLSYLHRNKIVHGDLKGANVLVDSQGRACLADLGLSRLTDAQILTWTSIQTTSPPWGTLPWQAPELLSAQLQYSEHFPTPTTSSDVYAFGCLAYEIFTGLLPFAELSTGGWSYIQVHRTISTQVVVHGRRPQKPGANDPAYLRYGLTDGIWDMMEKCWKHEARRRPSADDLSGLPFLVDVLDDRPVQE</sequence>
<dbReference type="SMART" id="SM00220">
    <property type="entry name" value="S_TKc"/>
    <property type="match status" value="1"/>
</dbReference>
<dbReference type="PANTHER" id="PTHR23257:SF963">
    <property type="entry name" value="AT08303P"/>
    <property type="match status" value="1"/>
</dbReference>
<feature type="domain" description="Protein kinase" evidence="2">
    <location>
        <begin position="1"/>
        <end position="257"/>
    </location>
</feature>
<dbReference type="PANTHER" id="PTHR23257">
    <property type="entry name" value="SERINE-THREONINE PROTEIN KINASE"/>
    <property type="match status" value="1"/>
</dbReference>
<evidence type="ECO:0000256" key="1">
    <source>
        <dbReference type="SAM" id="SignalP"/>
    </source>
</evidence>
<dbReference type="InterPro" id="IPR008271">
    <property type="entry name" value="Ser/Thr_kinase_AS"/>
</dbReference>
<dbReference type="GO" id="GO:0005524">
    <property type="term" value="F:ATP binding"/>
    <property type="evidence" value="ECO:0007669"/>
    <property type="project" value="InterPro"/>
</dbReference>
<dbReference type="EMBL" id="JANBPK010001117">
    <property type="protein sequence ID" value="KAJ2925785.1"/>
    <property type="molecule type" value="Genomic_DNA"/>
</dbReference>
<evidence type="ECO:0000313" key="4">
    <source>
        <dbReference type="Proteomes" id="UP001140091"/>
    </source>
</evidence>
<dbReference type="PIRSF" id="PIRSF000654">
    <property type="entry name" value="Integrin-linked_kinase"/>
    <property type="match status" value="1"/>
</dbReference>
<feature type="chain" id="PRO_5040922336" description="Protein kinase domain-containing protein" evidence="1">
    <location>
        <begin position="23"/>
        <end position="268"/>
    </location>
</feature>
<dbReference type="Pfam" id="PF07714">
    <property type="entry name" value="PK_Tyr_Ser-Thr"/>
    <property type="match status" value="1"/>
</dbReference>
<dbReference type="InterPro" id="IPR050167">
    <property type="entry name" value="Ser_Thr_protein_kinase"/>
</dbReference>
<gene>
    <name evidence="3" type="ORF">H1R20_g11314</name>
</gene>
<dbReference type="InterPro" id="IPR011009">
    <property type="entry name" value="Kinase-like_dom_sf"/>
</dbReference>
<dbReference type="Proteomes" id="UP001140091">
    <property type="component" value="Unassembled WGS sequence"/>
</dbReference>
<feature type="non-terminal residue" evidence="3">
    <location>
        <position position="268"/>
    </location>
</feature>
<organism evidence="3 4">
    <name type="scientific">Candolleomyces eurysporus</name>
    <dbReference type="NCBI Taxonomy" id="2828524"/>
    <lineage>
        <taxon>Eukaryota</taxon>
        <taxon>Fungi</taxon>
        <taxon>Dikarya</taxon>
        <taxon>Basidiomycota</taxon>
        <taxon>Agaricomycotina</taxon>
        <taxon>Agaricomycetes</taxon>
        <taxon>Agaricomycetidae</taxon>
        <taxon>Agaricales</taxon>
        <taxon>Agaricineae</taxon>
        <taxon>Psathyrellaceae</taxon>
        <taxon>Candolleomyces</taxon>
    </lineage>
</organism>
<reference evidence="3" key="1">
    <citation type="submission" date="2022-06" db="EMBL/GenBank/DDBJ databases">
        <title>Genome Sequence of Candolleomyces eurysporus.</title>
        <authorList>
            <person name="Buettner E."/>
        </authorList>
    </citation>
    <scope>NUCLEOTIDE SEQUENCE</scope>
    <source>
        <strain evidence="3">VTCC 930004</strain>
    </source>
</reference>
<proteinExistence type="predicted"/>
<dbReference type="GO" id="GO:0004672">
    <property type="term" value="F:protein kinase activity"/>
    <property type="evidence" value="ECO:0007669"/>
    <property type="project" value="InterPro"/>
</dbReference>
<dbReference type="PROSITE" id="PS00108">
    <property type="entry name" value="PROTEIN_KINASE_ST"/>
    <property type="match status" value="1"/>
</dbReference>
<evidence type="ECO:0000313" key="3">
    <source>
        <dbReference type="EMBL" id="KAJ2925785.1"/>
    </source>
</evidence>
<dbReference type="SUPFAM" id="SSF56112">
    <property type="entry name" value="Protein kinase-like (PK-like)"/>
    <property type="match status" value="1"/>
</dbReference>
<evidence type="ECO:0000259" key="2">
    <source>
        <dbReference type="PROSITE" id="PS50011"/>
    </source>
</evidence>
<accession>A0A9W8J038</accession>
<dbReference type="InterPro" id="IPR000719">
    <property type="entry name" value="Prot_kinase_dom"/>
</dbReference>
<keyword evidence="1" id="KW-0732">Signal</keyword>
<dbReference type="InterPro" id="IPR001245">
    <property type="entry name" value="Ser-Thr/Tyr_kinase_cat_dom"/>
</dbReference>
<dbReference type="GO" id="GO:0005737">
    <property type="term" value="C:cytoplasm"/>
    <property type="evidence" value="ECO:0007669"/>
    <property type="project" value="TreeGrafter"/>
</dbReference>
<dbReference type="PROSITE" id="PS50011">
    <property type="entry name" value="PROTEIN_KINASE_DOM"/>
    <property type="match status" value="1"/>
</dbReference>
<keyword evidence="4" id="KW-1185">Reference proteome</keyword>
<comment type="caution">
    <text evidence="3">The sequence shown here is derived from an EMBL/GenBank/DDBJ whole genome shotgun (WGS) entry which is preliminary data.</text>
</comment>
<name>A0A9W8J038_9AGAR</name>